<dbReference type="InterPro" id="IPR035940">
    <property type="entry name" value="CAP_sf"/>
</dbReference>
<dbReference type="CDD" id="cd05379">
    <property type="entry name" value="CAP_bacterial"/>
    <property type="match status" value="1"/>
</dbReference>
<sequence length="157" mass="17405">MRHLVFCWVWLGLCLSPALAQRPGLEGQMLALINQARAQGVRCVGGGGGLRLPALSYSGTLAIAAQNHANNMGQKRFLSHYYQGQGPRARVIRVGYRYLRMSEIIFKGYGSDPRKAMGWWLRSPVHCRAIMNPYYRELGVGFSSLGGAWAVVLAQPR</sequence>
<dbReference type="eggNOG" id="COG2340">
    <property type="taxonomic scope" value="Bacteria"/>
</dbReference>
<protein>
    <submittedName>
        <fullName evidence="3">SCP-like extracellular</fullName>
    </submittedName>
</protein>
<keyword evidence="1" id="KW-0732">Signal</keyword>
<feature type="domain" description="SCP" evidence="2">
    <location>
        <begin position="30"/>
        <end position="150"/>
    </location>
</feature>
<feature type="chain" id="PRO_5003093134" evidence="1">
    <location>
        <begin position="21"/>
        <end position="157"/>
    </location>
</feature>
<gene>
    <name evidence="3" type="ordered locus">Mesil_2434</name>
</gene>
<proteinExistence type="predicted"/>
<name>D7BAF4_ALLS1</name>
<evidence type="ECO:0000256" key="1">
    <source>
        <dbReference type="SAM" id="SignalP"/>
    </source>
</evidence>
<dbReference type="Gene3D" id="3.40.33.10">
    <property type="entry name" value="CAP"/>
    <property type="match status" value="1"/>
</dbReference>
<feature type="signal peptide" evidence="1">
    <location>
        <begin position="1"/>
        <end position="20"/>
    </location>
</feature>
<evidence type="ECO:0000259" key="2">
    <source>
        <dbReference type="Pfam" id="PF00188"/>
    </source>
</evidence>
<dbReference type="STRING" id="526227.Mesil_2434"/>
<dbReference type="RefSeq" id="WP_013158831.1">
    <property type="nucleotide sequence ID" value="NC_014212.1"/>
</dbReference>
<dbReference type="InterPro" id="IPR014044">
    <property type="entry name" value="CAP_dom"/>
</dbReference>
<keyword evidence="4" id="KW-1185">Reference proteome</keyword>
<dbReference type="Pfam" id="PF00188">
    <property type="entry name" value="CAP"/>
    <property type="match status" value="1"/>
</dbReference>
<dbReference type="PANTHER" id="PTHR31157">
    <property type="entry name" value="SCP DOMAIN-CONTAINING PROTEIN"/>
    <property type="match status" value="1"/>
</dbReference>
<accession>D7BAF4</accession>
<dbReference type="EMBL" id="CP002042">
    <property type="protein sequence ID" value="ADH64289.1"/>
    <property type="molecule type" value="Genomic_DNA"/>
</dbReference>
<evidence type="ECO:0000313" key="3">
    <source>
        <dbReference type="EMBL" id="ADH64289.1"/>
    </source>
</evidence>
<dbReference type="KEGG" id="msv:Mesil_2434"/>
<dbReference type="AlphaFoldDB" id="D7BAF4"/>
<dbReference type="SUPFAM" id="SSF55797">
    <property type="entry name" value="PR-1-like"/>
    <property type="match status" value="1"/>
</dbReference>
<organism evidence="3 4">
    <name type="scientific">Allomeiothermus silvanus (strain ATCC 700542 / DSM 9946 / NBRC 106475 / NCIMB 13440 / VI-R2)</name>
    <name type="common">Thermus silvanus</name>
    <dbReference type="NCBI Taxonomy" id="526227"/>
    <lineage>
        <taxon>Bacteria</taxon>
        <taxon>Thermotogati</taxon>
        <taxon>Deinococcota</taxon>
        <taxon>Deinococci</taxon>
        <taxon>Thermales</taxon>
        <taxon>Thermaceae</taxon>
        <taxon>Allomeiothermus</taxon>
    </lineage>
</organism>
<dbReference type="PANTHER" id="PTHR31157:SF1">
    <property type="entry name" value="SCP DOMAIN-CONTAINING PROTEIN"/>
    <property type="match status" value="1"/>
</dbReference>
<dbReference type="HOGENOM" id="CLU_048111_3_0_0"/>
<evidence type="ECO:0000313" key="4">
    <source>
        <dbReference type="Proteomes" id="UP000001916"/>
    </source>
</evidence>
<reference evidence="3 4" key="1">
    <citation type="journal article" date="2010" name="Stand. Genomic Sci.">
        <title>Complete genome sequence of Meiothermus silvanus type strain (VI-R2).</title>
        <authorList>
            <person name="Sikorski J."/>
            <person name="Tindall B.J."/>
            <person name="Lowry S."/>
            <person name="Lucas S."/>
            <person name="Nolan M."/>
            <person name="Copeland A."/>
            <person name="Glavina Del Rio T."/>
            <person name="Tice H."/>
            <person name="Cheng J.F."/>
            <person name="Han C."/>
            <person name="Pitluck S."/>
            <person name="Liolios K."/>
            <person name="Ivanova N."/>
            <person name="Mavromatis K."/>
            <person name="Mikhailova N."/>
            <person name="Pati A."/>
            <person name="Goodwin L."/>
            <person name="Chen A."/>
            <person name="Palaniappan K."/>
            <person name="Land M."/>
            <person name="Hauser L."/>
            <person name="Chang Y.J."/>
            <person name="Jeffries C.D."/>
            <person name="Rohde M."/>
            <person name="Goker M."/>
            <person name="Woyke T."/>
            <person name="Bristow J."/>
            <person name="Eisen J.A."/>
            <person name="Markowitz V."/>
            <person name="Hugenholtz P."/>
            <person name="Kyrpides N.C."/>
            <person name="Klenk H.P."/>
            <person name="Lapidus A."/>
        </authorList>
    </citation>
    <scope>NUCLEOTIDE SEQUENCE [LARGE SCALE GENOMIC DNA]</scope>
    <source>
        <strain evidence="4">ATCC 700542 / DSM 9946 / VI-R2</strain>
    </source>
</reference>
<dbReference type="OrthoDB" id="68195at2"/>
<dbReference type="Proteomes" id="UP000001916">
    <property type="component" value="Chromosome"/>
</dbReference>